<dbReference type="GO" id="GO:0005737">
    <property type="term" value="C:cytoplasm"/>
    <property type="evidence" value="ECO:0007669"/>
    <property type="project" value="UniProtKB-SubCell"/>
</dbReference>
<comment type="catalytic activity">
    <reaction evidence="5">
        <text>(5R)-5-hydroxy-L-lysine + GTP = (5R)-5-phosphooxy-L-lysine + GDP + H(+)</text>
        <dbReference type="Rhea" id="RHEA:19049"/>
        <dbReference type="ChEBI" id="CHEBI:15378"/>
        <dbReference type="ChEBI" id="CHEBI:37565"/>
        <dbReference type="ChEBI" id="CHEBI:57882"/>
        <dbReference type="ChEBI" id="CHEBI:58189"/>
        <dbReference type="ChEBI" id="CHEBI:58357"/>
        <dbReference type="EC" id="2.7.1.81"/>
    </reaction>
</comment>
<evidence type="ECO:0000256" key="1">
    <source>
        <dbReference type="ARBA" id="ARBA00004496"/>
    </source>
</evidence>
<reference evidence="10 11" key="1">
    <citation type="submission" date="2018-10" db="EMBL/GenBank/DDBJ databases">
        <title>Draft genome of Mycobacterium hodleri strain B.</title>
        <authorList>
            <person name="Amande T.J."/>
            <person name="Mcgenity T.J."/>
        </authorList>
    </citation>
    <scope>NUCLEOTIDE SEQUENCE [LARGE SCALE GENOMIC DNA]</scope>
    <source>
        <strain evidence="10 11">B</strain>
    </source>
</reference>
<dbReference type="InterPro" id="IPR002575">
    <property type="entry name" value="Aminoglycoside_PTrfase"/>
</dbReference>
<evidence type="ECO:0000313" key="11">
    <source>
        <dbReference type="Proteomes" id="UP000315759"/>
    </source>
</evidence>
<dbReference type="Gene3D" id="3.90.1200.10">
    <property type="match status" value="1"/>
</dbReference>
<evidence type="ECO:0000256" key="4">
    <source>
        <dbReference type="ARBA" id="ARBA00022777"/>
    </source>
</evidence>
<dbReference type="PANTHER" id="PTHR21064:SF1">
    <property type="entry name" value="HYDROXYLYSINE KINASE"/>
    <property type="match status" value="1"/>
</dbReference>
<evidence type="ECO:0000256" key="5">
    <source>
        <dbReference type="ARBA" id="ARBA00036820"/>
    </source>
</evidence>
<keyword evidence="4" id="KW-0418">Kinase</keyword>
<dbReference type="EMBL" id="VIFX01000006">
    <property type="protein sequence ID" value="TQR87515.1"/>
    <property type="molecule type" value="Genomic_DNA"/>
</dbReference>
<dbReference type="PANTHER" id="PTHR21064">
    <property type="entry name" value="AMINOGLYCOSIDE PHOSPHOTRANSFERASE DOMAIN-CONTAINING PROTEIN-RELATED"/>
    <property type="match status" value="1"/>
</dbReference>
<dbReference type="EC" id="2.7.1.81" evidence="7"/>
<evidence type="ECO:0000313" key="10">
    <source>
        <dbReference type="EMBL" id="TQR87515.1"/>
    </source>
</evidence>
<dbReference type="Pfam" id="PF01636">
    <property type="entry name" value="APH"/>
    <property type="match status" value="1"/>
</dbReference>
<comment type="subcellular location">
    <subcellularLocation>
        <location evidence="1">Cytoplasm</location>
    </subcellularLocation>
</comment>
<name>A0A544W5L1_9MYCO</name>
<feature type="domain" description="Aminoglycoside phosphotransferase" evidence="9">
    <location>
        <begin position="37"/>
        <end position="260"/>
    </location>
</feature>
<keyword evidence="3 10" id="KW-0808">Transferase</keyword>
<evidence type="ECO:0000256" key="8">
    <source>
        <dbReference type="ARBA" id="ARBA00040505"/>
    </source>
</evidence>
<evidence type="ECO:0000256" key="7">
    <source>
        <dbReference type="ARBA" id="ARBA00038873"/>
    </source>
</evidence>
<dbReference type="GO" id="GO:0047992">
    <property type="term" value="F:hydroxylysine kinase activity"/>
    <property type="evidence" value="ECO:0007669"/>
    <property type="project" value="UniProtKB-EC"/>
</dbReference>
<accession>A0A544W5L1</accession>
<proteinExistence type="predicted"/>
<sequence length="355" mass="38517">MPEPAVRSQGADGTTAEIVAARLWDAYGLPGAELSFLGGEVDRNYRVSTSDGRTVLAKLRPVADLDGRLQWQKEILLHLAHRDVGVAVPTLVRTLDDDLDVGIDVESQRWLLTVLNWVPGNDMVRVDRHSDGLLTDVGATAARVTAALTGFQSASMHTTHHWDITRAAEVIEESLALDPSLPGGADAETTLRWFARIAPMLDSLPTAMVHNDLNDNNVLVGSRDGEQRVVGVLDFNDALFTVRVAEPAIAGAYAMLRKDDPLTAMALVVGGYHGVAPLTDDELTVAYPLAAARLAVQALTWGLRAQHSPTEYGTRRMQHTLPALHRIVRIDPHDASVRLHQVCGRRGDARPETGV</sequence>
<dbReference type="InterPro" id="IPR011009">
    <property type="entry name" value="Kinase-like_dom_sf"/>
</dbReference>
<gene>
    <name evidence="10" type="ORF">D8S82_07010</name>
</gene>
<dbReference type="SUPFAM" id="SSF56112">
    <property type="entry name" value="Protein kinase-like (PK-like)"/>
    <property type="match status" value="1"/>
</dbReference>
<evidence type="ECO:0000256" key="2">
    <source>
        <dbReference type="ARBA" id="ARBA00022490"/>
    </source>
</evidence>
<dbReference type="AlphaFoldDB" id="A0A544W5L1"/>
<dbReference type="RefSeq" id="WP_142551372.1">
    <property type="nucleotide sequence ID" value="NZ_VIFX01000006.1"/>
</dbReference>
<comment type="caution">
    <text evidence="10">The sequence shown here is derived from an EMBL/GenBank/DDBJ whole genome shotgun (WGS) entry which is preliminary data.</text>
</comment>
<keyword evidence="11" id="KW-1185">Reference proteome</keyword>
<organism evidence="10 11">
    <name type="scientific">Mycolicibacterium hodleri</name>
    <dbReference type="NCBI Taxonomy" id="49897"/>
    <lineage>
        <taxon>Bacteria</taxon>
        <taxon>Bacillati</taxon>
        <taxon>Actinomycetota</taxon>
        <taxon>Actinomycetes</taxon>
        <taxon>Mycobacteriales</taxon>
        <taxon>Mycobacteriaceae</taxon>
        <taxon>Mycolicibacterium</taxon>
    </lineage>
</organism>
<protein>
    <recommendedName>
        <fullName evidence="8">Hydroxylysine kinase</fullName>
        <ecNumber evidence="7">2.7.1.81</ecNumber>
    </recommendedName>
</protein>
<dbReference type="Proteomes" id="UP000315759">
    <property type="component" value="Unassembled WGS sequence"/>
</dbReference>
<comment type="function">
    <text evidence="6">Catalyzes the GTP-dependent phosphorylation of 5-hydroxy-L-lysine.</text>
</comment>
<evidence type="ECO:0000256" key="3">
    <source>
        <dbReference type="ARBA" id="ARBA00022679"/>
    </source>
</evidence>
<evidence type="ECO:0000259" key="9">
    <source>
        <dbReference type="Pfam" id="PF01636"/>
    </source>
</evidence>
<keyword evidence="2" id="KW-0963">Cytoplasm</keyword>
<evidence type="ECO:0000256" key="6">
    <source>
        <dbReference type="ARBA" id="ARBA00037368"/>
    </source>
</evidence>
<dbReference type="InterPro" id="IPR050249">
    <property type="entry name" value="Pseudomonas-type_ThrB"/>
</dbReference>